<evidence type="ECO:0000259" key="4">
    <source>
        <dbReference type="Pfam" id="PF13505"/>
    </source>
</evidence>
<organism evidence="5 6">
    <name type="scientific">Megalodesulfovibrio gigas (strain ATCC 19364 / DSM 1382 / NCIMB 9332 / VKM B-1759)</name>
    <name type="common">Desulfovibrio gigas</name>
    <dbReference type="NCBI Taxonomy" id="1121448"/>
    <lineage>
        <taxon>Bacteria</taxon>
        <taxon>Pseudomonadati</taxon>
        <taxon>Thermodesulfobacteriota</taxon>
        <taxon>Desulfovibrionia</taxon>
        <taxon>Desulfovibrionales</taxon>
        <taxon>Desulfovibrionaceae</taxon>
        <taxon>Megalodesulfovibrio</taxon>
    </lineage>
</organism>
<dbReference type="RefSeq" id="WP_021760868.1">
    <property type="nucleotide sequence ID" value="NC_022444.1"/>
</dbReference>
<dbReference type="Proteomes" id="UP000016587">
    <property type="component" value="Chromosome"/>
</dbReference>
<feature type="transmembrane region" description="Helical" evidence="2">
    <location>
        <begin position="47"/>
        <end position="75"/>
    </location>
</feature>
<protein>
    <recommendedName>
        <fullName evidence="4">Outer membrane protein beta-barrel domain-containing protein</fullName>
    </recommendedName>
</protein>
<feature type="domain" description="Outer membrane protein beta-barrel" evidence="4">
    <location>
        <begin position="11"/>
        <end position="182"/>
    </location>
</feature>
<dbReference type="EMBL" id="CP006585">
    <property type="protein sequence ID" value="AGW13936.1"/>
    <property type="molecule type" value="Genomic_DNA"/>
</dbReference>
<evidence type="ECO:0000256" key="3">
    <source>
        <dbReference type="SAM" id="SignalP"/>
    </source>
</evidence>
<dbReference type="Pfam" id="PF13505">
    <property type="entry name" value="OMP_b-brl"/>
    <property type="match status" value="1"/>
</dbReference>
<feature type="signal peptide" evidence="3">
    <location>
        <begin position="1"/>
        <end position="23"/>
    </location>
</feature>
<dbReference type="InterPro" id="IPR011250">
    <property type="entry name" value="OMP/PagP_B-barrel"/>
</dbReference>
<proteinExistence type="predicted"/>
<dbReference type="AlphaFoldDB" id="T2GCS9"/>
<dbReference type="InterPro" id="IPR027385">
    <property type="entry name" value="Beta-barrel_OMP"/>
</dbReference>
<dbReference type="Gene3D" id="2.40.160.20">
    <property type="match status" value="1"/>
</dbReference>
<evidence type="ECO:0000313" key="6">
    <source>
        <dbReference type="Proteomes" id="UP000016587"/>
    </source>
</evidence>
<dbReference type="KEGG" id="dgg:DGI_2178"/>
<keyword evidence="1 3" id="KW-0732">Signal</keyword>
<dbReference type="eggNOG" id="ENOG50301TZ">
    <property type="taxonomic scope" value="Bacteria"/>
</dbReference>
<evidence type="ECO:0000256" key="1">
    <source>
        <dbReference type="ARBA" id="ARBA00022729"/>
    </source>
</evidence>
<dbReference type="SUPFAM" id="SSF56925">
    <property type="entry name" value="OMPA-like"/>
    <property type="match status" value="1"/>
</dbReference>
<evidence type="ECO:0000313" key="5">
    <source>
        <dbReference type="EMBL" id="AGW13936.1"/>
    </source>
</evidence>
<dbReference type="HOGENOM" id="CLU_1465971_0_0_7"/>
<feature type="chain" id="PRO_5004599813" description="Outer membrane protein beta-barrel domain-containing protein" evidence="3">
    <location>
        <begin position="24"/>
        <end position="184"/>
    </location>
</feature>
<keyword evidence="2" id="KW-1133">Transmembrane helix</keyword>
<keyword evidence="6" id="KW-1185">Reference proteome</keyword>
<accession>T2GCS9</accession>
<evidence type="ECO:0000256" key="2">
    <source>
        <dbReference type="SAM" id="Phobius"/>
    </source>
</evidence>
<name>T2GCS9_MEGG1</name>
<gene>
    <name evidence="5" type="ORF">DGI_2178</name>
</gene>
<keyword evidence="2" id="KW-0812">Transmembrane</keyword>
<reference evidence="5 6" key="1">
    <citation type="journal article" date="2013" name="J. Bacteriol.">
        <title>Roles of HynAB and Ech, the only two hydrogenases found in the model sulfate reducer Desulfovibrio gigas.</title>
        <authorList>
            <person name="Morais-Silva F.O."/>
            <person name="Santos C.I."/>
            <person name="Rodrigues R."/>
            <person name="Pereira I.A."/>
            <person name="Rodrigues-Pousada C."/>
        </authorList>
    </citation>
    <scope>NUCLEOTIDE SEQUENCE [LARGE SCALE GENOMIC DNA]</scope>
    <source>
        <strain evidence="6">ATCC 19364 / DSM 1382 / NCIMB 9332 / VKM B-1759</strain>
    </source>
</reference>
<reference evidence="6" key="2">
    <citation type="submission" date="2013-07" db="EMBL/GenBank/DDBJ databases">
        <authorList>
            <person name="Morais-Silva F.O."/>
            <person name="Rezende A.M."/>
            <person name="Pimentel C."/>
            <person name="Resende D.M."/>
            <person name="Santos C.I."/>
            <person name="Clemente C."/>
            <person name="de Oliveira L.M."/>
            <person name="da Silva S.M."/>
            <person name="Costa D.A."/>
            <person name="Varela-Raposo A."/>
            <person name="Horacio E.C.A."/>
            <person name="Matos M."/>
            <person name="Flores O."/>
            <person name="Ruiz J.C."/>
            <person name="Rodrigues-Pousada C."/>
        </authorList>
    </citation>
    <scope>NUCLEOTIDE SEQUENCE [LARGE SCALE GENOMIC DNA]</scope>
    <source>
        <strain evidence="6">ATCC 19364 / DSM 1382 / NCIMB 9332 / VKM B-1759</strain>
    </source>
</reference>
<sequence>MKKLILFACLALALAMGTATAQAASTDAERFFIQPEVGLYGTSSNDVSTIFTYGLSAGVFVADGLAVGGELLGYYMSMSPRDYRLDARYDAANGFGFNGLVRYYPFTAEQASMYIGTGLGGLFTDERINYDGYYSTMTVPVDLGVTIDITDQFSLDVGGRYQRIGFTRHGLDAYGGNLGLNIVF</sequence>
<keyword evidence="2" id="KW-0472">Membrane</keyword>
<dbReference type="OrthoDB" id="5456862at2"/>
<dbReference type="PATRIC" id="fig|1121448.10.peg.2131"/>